<keyword evidence="1" id="KW-0040">ANK repeat</keyword>
<dbReference type="PRINTS" id="PR01415">
    <property type="entry name" value="ANKYRIN"/>
</dbReference>
<name>A0AAV5FKX8_ELECO</name>
<dbReference type="Pfam" id="PF25575">
    <property type="entry name" value="TPR_BSK1_C"/>
    <property type="match status" value="1"/>
</dbReference>
<evidence type="ECO:0000256" key="1">
    <source>
        <dbReference type="PROSITE-ProRule" id="PRU00023"/>
    </source>
</evidence>
<dbReference type="SUPFAM" id="SSF48403">
    <property type="entry name" value="Ankyrin repeat"/>
    <property type="match status" value="1"/>
</dbReference>
<organism evidence="5 6">
    <name type="scientific">Eleusine coracana subsp. coracana</name>
    <dbReference type="NCBI Taxonomy" id="191504"/>
    <lineage>
        <taxon>Eukaryota</taxon>
        <taxon>Viridiplantae</taxon>
        <taxon>Streptophyta</taxon>
        <taxon>Embryophyta</taxon>
        <taxon>Tracheophyta</taxon>
        <taxon>Spermatophyta</taxon>
        <taxon>Magnoliopsida</taxon>
        <taxon>Liliopsida</taxon>
        <taxon>Poales</taxon>
        <taxon>Poaceae</taxon>
        <taxon>PACMAD clade</taxon>
        <taxon>Chloridoideae</taxon>
        <taxon>Cynodonteae</taxon>
        <taxon>Eleusininae</taxon>
        <taxon>Eleusine</taxon>
    </lineage>
</organism>
<dbReference type="InterPro" id="IPR036770">
    <property type="entry name" value="Ankyrin_rpt-contain_sf"/>
</dbReference>
<accession>A0AAV5FKX8</accession>
<feature type="repeat" description="ANK" evidence="1">
    <location>
        <begin position="175"/>
        <end position="207"/>
    </location>
</feature>
<feature type="repeat" description="ANK" evidence="1">
    <location>
        <begin position="138"/>
        <end position="164"/>
    </location>
</feature>
<proteinExistence type="predicted"/>
<feature type="repeat" description="ANK" evidence="1">
    <location>
        <begin position="106"/>
        <end position="134"/>
    </location>
</feature>
<comment type="caution">
    <text evidence="5">The sequence shown here is derived from an EMBL/GenBank/DDBJ whole genome shotgun (WGS) entry which is preliminary data.</text>
</comment>
<evidence type="ECO:0000256" key="2">
    <source>
        <dbReference type="PROSITE-ProRule" id="PRU00339"/>
    </source>
</evidence>
<dbReference type="SUPFAM" id="SSF48452">
    <property type="entry name" value="TPR-like"/>
    <property type="match status" value="1"/>
</dbReference>
<dbReference type="InterPro" id="IPR002110">
    <property type="entry name" value="Ankyrin_rpt"/>
</dbReference>
<dbReference type="Proteomes" id="UP001054889">
    <property type="component" value="Unassembled WGS sequence"/>
</dbReference>
<gene>
    <name evidence="5" type="primary">gb24165</name>
    <name evidence="5" type="ORF">PR202_gb24165</name>
</gene>
<evidence type="ECO:0000259" key="4">
    <source>
        <dbReference type="Pfam" id="PF25575"/>
    </source>
</evidence>
<dbReference type="Pfam" id="PF12796">
    <property type="entry name" value="Ank_2"/>
    <property type="match status" value="3"/>
</dbReference>
<feature type="compositionally biased region" description="Polar residues" evidence="3">
    <location>
        <begin position="403"/>
        <end position="413"/>
    </location>
</feature>
<reference evidence="5" key="2">
    <citation type="submission" date="2021-12" db="EMBL/GenBank/DDBJ databases">
        <title>Resequencing data analysis of finger millet.</title>
        <authorList>
            <person name="Hatakeyama M."/>
            <person name="Aluri S."/>
            <person name="Balachadran M.T."/>
            <person name="Sivarajan S.R."/>
            <person name="Poveda L."/>
            <person name="Shimizu-Inatsugi R."/>
            <person name="Schlapbach R."/>
            <person name="Sreeman S.M."/>
            <person name="Shimizu K.K."/>
        </authorList>
    </citation>
    <scope>NUCLEOTIDE SEQUENCE</scope>
</reference>
<evidence type="ECO:0000313" key="5">
    <source>
        <dbReference type="EMBL" id="GJN35393.1"/>
    </source>
</evidence>
<feature type="repeat" description="ANK" evidence="1">
    <location>
        <begin position="73"/>
        <end position="105"/>
    </location>
</feature>
<protein>
    <recommendedName>
        <fullName evidence="4">Serine/threonine-protein kinase BSK1-like TPR repeats domain-containing protein</fullName>
    </recommendedName>
</protein>
<dbReference type="InterPro" id="IPR011990">
    <property type="entry name" value="TPR-like_helical_dom_sf"/>
</dbReference>
<dbReference type="InterPro" id="IPR019734">
    <property type="entry name" value="TPR_rpt"/>
</dbReference>
<feature type="region of interest" description="Disordered" evidence="3">
    <location>
        <begin position="383"/>
        <end position="434"/>
    </location>
</feature>
<dbReference type="PROSITE" id="PS50297">
    <property type="entry name" value="ANK_REP_REGION"/>
    <property type="match status" value="4"/>
</dbReference>
<feature type="domain" description="Serine/threonine-protein kinase BSK1-like TPR repeats" evidence="4">
    <location>
        <begin position="251"/>
        <end position="337"/>
    </location>
</feature>
<keyword evidence="2" id="KW-0802">TPR repeat</keyword>
<sequence>MAVNAGAIDDALQTALDGNLRRLKKKAKEVDLREAKDAKGRNALHFAAAKGRLGICEFLVQEIGLGVNSLSGDGETPLLLAASQGKVAVLAYLLDRGGDPAKPDSGGVTPLHESAENGHTEAVRLLLSKGVDVDPIYYRGTPLHLAASKDREEAVKILLEHGADGGADVNNKTPHGPTTLMLAVDDGLADIVKFLLEAGADPNIPDVRGKILIMYAATRKQHEIVENLFAKTKPVSSVPDWSIDGVISAMEHMCLEKMTYSVKEQIAYLKSHAKEAFGKRDYLEAIYFYTQAIEEKRDATLFANRSLCWLQMGEGDRALLDAQQCKKMRPHWSIAWYREGTALRLLKNYRGAADAFVQALKRDPESEMIKKALTETMDALKNVASTGGHGQNPGPDEPAKTVDISQNNNAPQKSTEHTKDVATTSSMEETKPNI</sequence>
<dbReference type="AlphaFoldDB" id="A0AAV5FKX8"/>
<dbReference type="InterPro" id="IPR051616">
    <property type="entry name" value="Cul2-RING_E3_ligase_SR"/>
</dbReference>
<dbReference type="PROSITE" id="PS50005">
    <property type="entry name" value="TPR"/>
    <property type="match status" value="1"/>
</dbReference>
<dbReference type="SMART" id="SM00028">
    <property type="entry name" value="TPR"/>
    <property type="match status" value="2"/>
</dbReference>
<evidence type="ECO:0000313" key="6">
    <source>
        <dbReference type="Proteomes" id="UP001054889"/>
    </source>
</evidence>
<dbReference type="EMBL" id="BQKI01000088">
    <property type="protein sequence ID" value="GJN35393.1"/>
    <property type="molecule type" value="Genomic_DNA"/>
</dbReference>
<dbReference type="Gene3D" id="1.25.40.10">
    <property type="entry name" value="Tetratricopeptide repeat domain"/>
    <property type="match status" value="1"/>
</dbReference>
<dbReference type="PROSITE" id="PS50088">
    <property type="entry name" value="ANK_REPEAT"/>
    <property type="match status" value="4"/>
</dbReference>
<dbReference type="PANTHER" id="PTHR46224">
    <property type="entry name" value="ANKYRIN REPEAT FAMILY PROTEIN"/>
    <property type="match status" value="1"/>
</dbReference>
<dbReference type="PANTHER" id="PTHR46224:SF57">
    <property type="entry name" value="ANKYRIN-LIKE PROTEIN"/>
    <property type="match status" value="1"/>
</dbReference>
<dbReference type="InterPro" id="IPR058209">
    <property type="entry name" value="TPR_BSK1_C"/>
</dbReference>
<dbReference type="SMART" id="SM00248">
    <property type="entry name" value="ANK"/>
    <property type="match status" value="6"/>
</dbReference>
<evidence type="ECO:0000256" key="3">
    <source>
        <dbReference type="SAM" id="MobiDB-lite"/>
    </source>
</evidence>
<dbReference type="Gene3D" id="1.25.40.20">
    <property type="entry name" value="Ankyrin repeat-containing domain"/>
    <property type="match status" value="2"/>
</dbReference>
<keyword evidence="6" id="KW-1185">Reference proteome</keyword>
<reference evidence="5" key="1">
    <citation type="journal article" date="2018" name="DNA Res.">
        <title>Multiple hybrid de novo genome assembly of finger millet, an orphan allotetraploid crop.</title>
        <authorList>
            <person name="Hatakeyama M."/>
            <person name="Aluri S."/>
            <person name="Balachadran M.T."/>
            <person name="Sivarajan S.R."/>
            <person name="Patrignani A."/>
            <person name="Gruter S."/>
            <person name="Poveda L."/>
            <person name="Shimizu-Inatsugi R."/>
            <person name="Baeten J."/>
            <person name="Francoijs K.J."/>
            <person name="Nataraja K.N."/>
            <person name="Reddy Y.A.N."/>
            <person name="Phadnis S."/>
            <person name="Ravikumar R.L."/>
            <person name="Schlapbach R."/>
            <person name="Sreeman S.M."/>
            <person name="Shimizu K.K."/>
        </authorList>
    </citation>
    <scope>NUCLEOTIDE SEQUENCE</scope>
</reference>
<feature type="repeat" description="TPR" evidence="2">
    <location>
        <begin position="333"/>
        <end position="366"/>
    </location>
</feature>